<dbReference type="SUPFAM" id="SSF50978">
    <property type="entry name" value="WD40 repeat-like"/>
    <property type="match status" value="1"/>
</dbReference>
<dbReference type="AlphaFoldDB" id="A2BX24"/>
<dbReference type="InterPro" id="IPR015943">
    <property type="entry name" value="WD40/YVTN_repeat-like_dom_sf"/>
</dbReference>
<evidence type="ECO:0000313" key="6">
    <source>
        <dbReference type="Proteomes" id="UP000001589"/>
    </source>
</evidence>
<evidence type="ECO:0000256" key="2">
    <source>
        <dbReference type="ARBA" id="ARBA00022737"/>
    </source>
</evidence>
<organism evidence="5 6">
    <name type="scientific">Prochlorococcus marinus (strain MIT 9515)</name>
    <dbReference type="NCBI Taxonomy" id="167542"/>
    <lineage>
        <taxon>Bacteria</taxon>
        <taxon>Bacillati</taxon>
        <taxon>Cyanobacteriota</taxon>
        <taxon>Cyanophyceae</taxon>
        <taxon>Synechococcales</taxon>
        <taxon>Prochlorococcaceae</taxon>
        <taxon>Prochlorococcus</taxon>
    </lineage>
</organism>
<evidence type="ECO:0000313" key="5">
    <source>
        <dbReference type="EMBL" id="ABM72335.1"/>
    </source>
</evidence>
<evidence type="ECO:0000256" key="3">
    <source>
        <dbReference type="PROSITE-ProRule" id="PRU00221"/>
    </source>
</evidence>
<keyword evidence="2" id="KW-0677">Repeat</keyword>
<proteinExistence type="predicted"/>
<reference evidence="5 6" key="1">
    <citation type="journal article" date="2007" name="PLoS Genet.">
        <title>Patterns and implications of gene gain and loss in the evolution of Prochlorococcus.</title>
        <authorList>
            <person name="Kettler G.C."/>
            <person name="Martiny A.C."/>
            <person name="Huang K."/>
            <person name="Zucker J."/>
            <person name="Coleman M.L."/>
            <person name="Rodrigue S."/>
            <person name="Chen F."/>
            <person name="Lapidus A."/>
            <person name="Ferriera S."/>
            <person name="Johnson J."/>
            <person name="Steglich C."/>
            <person name="Church G.M."/>
            <person name="Richardson P."/>
            <person name="Chisholm S.W."/>
        </authorList>
    </citation>
    <scope>NUCLEOTIDE SEQUENCE [LARGE SCALE GENOMIC DNA]</scope>
    <source>
        <strain evidence="5 6">MIT 9515</strain>
    </source>
</reference>
<keyword evidence="1 3" id="KW-0853">WD repeat</keyword>
<dbReference type="STRING" id="167542.P9515_11281"/>
<feature type="repeat" description="WD" evidence="3">
    <location>
        <begin position="268"/>
        <end position="296"/>
    </location>
</feature>
<dbReference type="Pfam" id="PF12894">
    <property type="entry name" value="ANAPC4_WD40"/>
    <property type="match status" value="1"/>
</dbReference>
<dbReference type="PROSITE" id="PS50082">
    <property type="entry name" value="WD_REPEATS_2"/>
    <property type="match status" value="3"/>
</dbReference>
<evidence type="ECO:0000256" key="1">
    <source>
        <dbReference type="ARBA" id="ARBA00022574"/>
    </source>
</evidence>
<gene>
    <name evidence="5" type="ordered locus">P9515_11281</name>
</gene>
<dbReference type="eggNOG" id="COG2319">
    <property type="taxonomic scope" value="Bacteria"/>
</dbReference>
<sequence length="357" mass="38250">MPDIEPFNPRGMFHEGWSAEVEDYAIVCGWALGGKLFIVGDVAGGVYGFEGDTGKIVWEKNEAHSGGLLAMSIHPNGNIFATSGQDGIVRICNCNNGEKIKDIKLGKCWVEHLSWSNDGSFLAAAFSKKVYVLNQEGNENWVSEEHPSTVSAISWSNKNELATACYGQVTFFDVANNKTNQKLKWQGSLVSMKLSPDGDIVACGSQDNSVHFWRRSTGQDAEMTGYPAKPSHLSFDETGMLLATSGSERITVWSFSGNGPQGTIPGELCHHTEPVSSLAFSNKGLLVASGSRDGSVVASFLKKDGNGDPVGAAFAGDLVGDIAWRPDDCALAAVNAKGVVTVWNFKVRTTSISKGFK</sequence>
<dbReference type="SMART" id="SM00320">
    <property type="entry name" value="WD40"/>
    <property type="match status" value="7"/>
</dbReference>
<evidence type="ECO:0000259" key="4">
    <source>
        <dbReference type="Pfam" id="PF12894"/>
    </source>
</evidence>
<dbReference type="GeneID" id="60201023"/>
<dbReference type="PANTHER" id="PTHR22847">
    <property type="entry name" value="WD40 REPEAT PROTEIN"/>
    <property type="match status" value="1"/>
</dbReference>
<feature type="repeat" description="WD" evidence="3">
    <location>
        <begin position="189"/>
        <end position="223"/>
    </location>
</feature>
<dbReference type="InterPro" id="IPR036322">
    <property type="entry name" value="WD40_repeat_dom_sf"/>
</dbReference>
<name>A2BX24_PROM5</name>
<dbReference type="Gene3D" id="2.130.10.10">
    <property type="entry name" value="YVTN repeat-like/Quinoprotein amine dehydrogenase"/>
    <property type="match status" value="2"/>
</dbReference>
<protein>
    <submittedName>
        <fullName evidence="5">G-protein beta WD-40 repeats</fullName>
    </submittedName>
</protein>
<dbReference type="HOGENOM" id="CLU_067065_0_0_3"/>
<dbReference type="InterPro" id="IPR001680">
    <property type="entry name" value="WD40_rpt"/>
</dbReference>
<dbReference type="EMBL" id="CP000552">
    <property type="protein sequence ID" value="ABM72335.1"/>
    <property type="molecule type" value="Genomic_DNA"/>
</dbReference>
<dbReference type="Pfam" id="PF00400">
    <property type="entry name" value="WD40"/>
    <property type="match status" value="2"/>
</dbReference>
<dbReference type="RefSeq" id="WP_011820435.1">
    <property type="nucleotide sequence ID" value="NC_008817.1"/>
</dbReference>
<dbReference type="PANTHER" id="PTHR22847:SF637">
    <property type="entry name" value="WD REPEAT DOMAIN 5B"/>
    <property type="match status" value="1"/>
</dbReference>
<feature type="domain" description="Anaphase-promoting complex subunit 4-like WD40" evidence="4">
    <location>
        <begin position="54"/>
        <end position="117"/>
    </location>
</feature>
<feature type="repeat" description="WD" evidence="3">
    <location>
        <begin position="61"/>
        <end position="102"/>
    </location>
</feature>
<dbReference type="OrthoDB" id="434800at2"/>
<accession>A2BX24</accession>
<dbReference type="Proteomes" id="UP000001589">
    <property type="component" value="Chromosome"/>
</dbReference>
<dbReference type="InterPro" id="IPR024977">
    <property type="entry name" value="Apc4-like_WD40_dom"/>
</dbReference>
<dbReference type="KEGG" id="pmc:P9515_11281"/>